<dbReference type="InterPro" id="IPR010994">
    <property type="entry name" value="RuvA_2-like"/>
</dbReference>
<dbReference type="Proteomes" id="UP000799421">
    <property type="component" value="Unassembled WGS sequence"/>
</dbReference>
<dbReference type="Pfam" id="PF00225">
    <property type="entry name" value="Kinesin"/>
    <property type="match status" value="1"/>
</dbReference>
<dbReference type="InterPro" id="IPR036961">
    <property type="entry name" value="Kinesin_motor_dom_sf"/>
</dbReference>
<dbReference type="PRINTS" id="PR00380">
    <property type="entry name" value="KINESINHEAVY"/>
</dbReference>
<feature type="region of interest" description="Disordered" evidence="7">
    <location>
        <begin position="400"/>
        <end position="436"/>
    </location>
</feature>
<reference evidence="9" key="1">
    <citation type="journal article" date="2020" name="Stud. Mycol.">
        <title>101 Dothideomycetes genomes: a test case for predicting lifestyles and emergence of pathogens.</title>
        <authorList>
            <person name="Haridas S."/>
            <person name="Albert R."/>
            <person name="Binder M."/>
            <person name="Bloem J."/>
            <person name="Labutti K."/>
            <person name="Salamov A."/>
            <person name="Andreopoulos B."/>
            <person name="Baker S."/>
            <person name="Barry K."/>
            <person name="Bills G."/>
            <person name="Bluhm B."/>
            <person name="Cannon C."/>
            <person name="Castanera R."/>
            <person name="Culley D."/>
            <person name="Daum C."/>
            <person name="Ezra D."/>
            <person name="Gonzalez J."/>
            <person name="Henrissat B."/>
            <person name="Kuo A."/>
            <person name="Liang C."/>
            <person name="Lipzen A."/>
            <person name="Lutzoni F."/>
            <person name="Magnuson J."/>
            <person name="Mondo S."/>
            <person name="Nolan M."/>
            <person name="Ohm R."/>
            <person name="Pangilinan J."/>
            <person name="Park H.-J."/>
            <person name="Ramirez L."/>
            <person name="Alfaro M."/>
            <person name="Sun H."/>
            <person name="Tritt A."/>
            <person name="Yoshinaga Y."/>
            <person name="Zwiers L.-H."/>
            <person name="Turgeon B."/>
            <person name="Goodwin S."/>
            <person name="Spatafora J."/>
            <person name="Crous P."/>
            <person name="Grigoriev I."/>
        </authorList>
    </citation>
    <scope>NUCLEOTIDE SEQUENCE</scope>
    <source>
        <strain evidence="9">CBS 480.64</strain>
    </source>
</reference>
<feature type="binding site" evidence="6">
    <location>
        <begin position="91"/>
        <end position="98"/>
    </location>
    <ligand>
        <name>ATP</name>
        <dbReference type="ChEBI" id="CHEBI:30616"/>
    </ligand>
</feature>
<keyword evidence="4 6" id="KW-0067">ATP-binding</keyword>
<feature type="region of interest" description="Disordered" evidence="7">
    <location>
        <begin position="559"/>
        <end position="618"/>
    </location>
</feature>
<dbReference type="Gene3D" id="1.10.150.320">
    <property type="entry name" value="Photosystem II 12 kDa extrinsic protein"/>
    <property type="match status" value="1"/>
</dbReference>
<evidence type="ECO:0000313" key="10">
    <source>
        <dbReference type="Proteomes" id="UP000799421"/>
    </source>
</evidence>
<organism evidence="9 10">
    <name type="scientific">Piedraia hortae CBS 480.64</name>
    <dbReference type="NCBI Taxonomy" id="1314780"/>
    <lineage>
        <taxon>Eukaryota</taxon>
        <taxon>Fungi</taxon>
        <taxon>Dikarya</taxon>
        <taxon>Ascomycota</taxon>
        <taxon>Pezizomycotina</taxon>
        <taxon>Dothideomycetes</taxon>
        <taxon>Dothideomycetidae</taxon>
        <taxon>Capnodiales</taxon>
        <taxon>Piedraiaceae</taxon>
        <taxon>Piedraia</taxon>
    </lineage>
</organism>
<dbReference type="SMART" id="SM00129">
    <property type="entry name" value="KISc"/>
    <property type="match status" value="1"/>
</dbReference>
<keyword evidence="5" id="KW-0175">Coiled coil</keyword>
<gene>
    <name evidence="9" type="ORF">K470DRAFT_256196</name>
</gene>
<dbReference type="AlphaFoldDB" id="A0A6A7C441"/>
<dbReference type="CDD" id="cd00106">
    <property type="entry name" value="KISc"/>
    <property type="match status" value="1"/>
</dbReference>
<keyword evidence="10" id="KW-1185">Reference proteome</keyword>
<dbReference type="OrthoDB" id="3176171at2759"/>
<feature type="domain" description="Kinesin motor" evidence="8">
    <location>
        <begin position="2"/>
        <end position="335"/>
    </location>
</feature>
<dbReference type="PROSITE" id="PS50067">
    <property type="entry name" value="KINESIN_MOTOR_2"/>
    <property type="match status" value="1"/>
</dbReference>
<dbReference type="GO" id="GO:0007052">
    <property type="term" value="P:mitotic spindle organization"/>
    <property type="evidence" value="ECO:0007669"/>
    <property type="project" value="TreeGrafter"/>
</dbReference>
<evidence type="ECO:0000256" key="7">
    <source>
        <dbReference type="SAM" id="MobiDB-lite"/>
    </source>
</evidence>
<dbReference type="GO" id="GO:0008017">
    <property type="term" value="F:microtubule binding"/>
    <property type="evidence" value="ECO:0007669"/>
    <property type="project" value="InterPro"/>
</dbReference>
<evidence type="ECO:0000256" key="3">
    <source>
        <dbReference type="ARBA" id="ARBA00022741"/>
    </source>
</evidence>
<dbReference type="GO" id="GO:0051231">
    <property type="term" value="P:spindle elongation"/>
    <property type="evidence" value="ECO:0007669"/>
    <property type="project" value="TreeGrafter"/>
</dbReference>
<evidence type="ECO:0000259" key="8">
    <source>
        <dbReference type="PROSITE" id="PS50067"/>
    </source>
</evidence>
<dbReference type="PANTHER" id="PTHR47969">
    <property type="entry name" value="CHROMOSOME-ASSOCIATED KINESIN KIF4A-RELATED"/>
    <property type="match status" value="1"/>
</dbReference>
<evidence type="ECO:0000256" key="4">
    <source>
        <dbReference type="ARBA" id="ARBA00022840"/>
    </source>
</evidence>
<dbReference type="EMBL" id="MU005967">
    <property type="protein sequence ID" value="KAF2862234.1"/>
    <property type="molecule type" value="Genomic_DNA"/>
</dbReference>
<dbReference type="GO" id="GO:0005737">
    <property type="term" value="C:cytoplasm"/>
    <property type="evidence" value="ECO:0007669"/>
    <property type="project" value="UniProtKB-SubCell"/>
</dbReference>
<evidence type="ECO:0000256" key="1">
    <source>
        <dbReference type="ARBA" id="ARBA00004496"/>
    </source>
</evidence>
<dbReference type="SUPFAM" id="SSF52540">
    <property type="entry name" value="P-loop containing nucleoside triphosphate hydrolases"/>
    <property type="match status" value="1"/>
</dbReference>
<comment type="similarity">
    <text evidence="6">Belongs to the TRAFAC class myosin-kinesin ATPase superfamily. Kinesin family.</text>
</comment>
<evidence type="ECO:0000256" key="5">
    <source>
        <dbReference type="ARBA" id="ARBA00023054"/>
    </source>
</evidence>
<dbReference type="GO" id="GO:0005524">
    <property type="term" value="F:ATP binding"/>
    <property type="evidence" value="ECO:0007669"/>
    <property type="project" value="UniProtKB-UniRule"/>
</dbReference>
<keyword evidence="2" id="KW-0963">Cytoplasm</keyword>
<dbReference type="GO" id="GO:0005875">
    <property type="term" value="C:microtubule associated complex"/>
    <property type="evidence" value="ECO:0007669"/>
    <property type="project" value="TreeGrafter"/>
</dbReference>
<protein>
    <submittedName>
        <fullName evidence="9">Kinesin-domain-containing protein</fullName>
    </submittedName>
</protein>
<evidence type="ECO:0000313" key="9">
    <source>
        <dbReference type="EMBL" id="KAF2862234.1"/>
    </source>
</evidence>
<dbReference type="PANTHER" id="PTHR47969:SF15">
    <property type="entry name" value="CHROMOSOME-ASSOCIATED KINESIN KIF4A-RELATED"/>
    <property type="match status" value="1"/>
</dbReference>
<dbReference type="SUPFAM" id="SSF47781">
    <property type="entry name" value="RuvA domain 2-like"/>
    <property type="match status" value="1"/>
</dbReference>
<accession>A0A6A7C441</accession>
<evidence type="ECO:0000256" key="6">
    <source>
        <dbReference type="PROSITE-ProRule" id="PRU00283"/>
    </source>
</evidence>
<sequence length="715" mass="78985">MSVRVVARIRPLLRGEIEKDIIVETAQGPADGDGPAVVKIPNPKKESEAFAFQFNRVYTPETSQSQLFDREISPTVKHLFKGIDGTIFAYGSTGTGKTYTMRGGKGLHDRGIIPRLLSSIYRRARKVEKDSGGKTQAELTMSYYEIYNDRVYDLFESPDSRTPAGLPIRDIGNGKAQVVGLVEKPCSTLKEFEHSYDQANINRSTSATKLNAHSSRSHAILCVKLTQTTGDSVRISTVSAIDLAGSEDNRRTENNKDRMVESASINKSLFVLAQCVEAISKKQARIPYRESKMTRILSLGQNNGFTVMILNLAPVRSYHLDTLSSLNFANRTKKIEVNEVENKPFFREQPAKEKLTGDAPGLMAIPPLKNRMPLRSKILSQSSHLRDVLDSVAKPTKQFAVYSDQSKESSRPANSGTGKAKGHPQKRSGGETLAGRPCKAFKSKCSDSGAIPPGLDQNAIEALIERKVSEALAERVDQSACANGDPISEEVQRRLDALERRVEGQETERAEGLQYLLMAKQHQVRGEDSSALKMYELALPHFPGNRKLVRKVAALQEKMETKRAEKQAGGDGREAQSSRRQAATEEGKGHRRISDDELDFSYRPRSKTQPSDAARRDYRSHVVASNDDTEDELVEALTQQTPRTKQLLRIINSRDVSRIKLLKGVGPKKAEAIVNCLCDLEHEEPISSLAQLGKLKGVGVKTVEGMRSGMSSLAL</sequence>
<dbReference type="InterPro" id="IPR027640">
    <property type="entry name" value="Kinesin-like_fam"/>
</dbReference>
<comment type="subcellular location">
    <subcellularLocation>
        <location evidence="1">Cytoplasm</location>
    </subcellularLocation>
</comment>
<keyword evidence="6" id="KW-0505">Motor protein</keyword>
<dbReference type="GO" id="GO:0007018">
    <property type="term" value="P:microtubule-based movement"/>
    <property type="evidence" value="ECO:0007669"/>
    <property type="project" value="InterPro"/>
</dbReference>
<evidence type="ECO:0000256" key="2">
    <source>
        <dbReference type="ARBA" id="ARBA00022490"/>
    </source>
</evidence>
<dbReference type="InterPro" id="IPR027417">
    <property type="entry name" value="P-loop_NTPase"/>
</dbReference>
<dbReference type="Gene3D" id="3.40.850.10">
    <property type="entry name" value="Kinesin motor domain"/>
    <property type="match status" value="1"/>
</dbReference>
<proteinExistence type="inferred from homology"/>
<dbReference type="InterPro" id="IPR001752">
    <property type="entry name" value="Kinesin_motor_dom"/>
</dbReference>
<name>A0A6A7C441_9PEZI</name>
<dbReference type="GO" id="GO:0003777">
    <property type="term" value="F:microtubule motor activity"/>
    <property type="evidence" value="ECO:0007669"/>
    <property type="project" value="InterPro"/>
</dbReference>
<keyword evidence="3 6" id="KW-0547">Nucleotide-binding</keyword>
<feature type="compositionally biased region" description="Basic and acidic residues" evidence="7">
    <location>
        <begin position="559"/>
        <end position="595"/>
    </location>
</feature>